<evidence type="ECO:0000256" key="7">
    <source>
        <dbReference type="ARBA" id="ARBA00022982"/>
    </source>
</evidence>
<keyword evidence="3" id="KW-0285">Flavoprotein</keyword>
<dbReference type="CDD" id="cd06219">
    <property type="entry name" value="DHOD_e_trans_like1"/>
    <property type="match status" value="1"/>
</dbReference>
<comment type="similarity">
    <text evidence="1">Belongs to the PyrK family.</text>
</comment>
<dbReference type="Gene3D" id="2.40.30.10">
    <property type="entry name" value="Translation factors"/>
    <property type="match status" value="1"/>
</dbReference>
<accession>A0ABX3IIB6</accession>
<evidence type="ECO:0000256" key="4">
    <source>
        <dbReference type="ARBA" id="ARBA00022714"/>
    </source>
</evidence>
<dbReference type="Pfam" id="PF10418">
    <property type="entry name" value="DHODB_Fe-S_bind"/>
    <property type="match status" value="1"/>
</dbReference>
<evidence type="ECO:0000256" key="6">
    <source>
        <dbReference type="ARBA" id="ARBA00022827"/>
    </source>
</evidence>
<evidence type="ECO:0000256" key="1">
    <source>
        <dbReference type="ARBA" id="ARBA00006422"/>
    </source>
</evidence>
<evidence type="ECO:0000256" key="9">
    <source>
        <dbReference type="ARBA" id="ARBA00023014"/>
    </source>
</evidence>
<evidence type="ECO:0000259" key="11">
    <source>
        <dbReference type="Pfam" id="PF10418"/>
    </source>
</evidence>
<keyword evidence="6" id="KW-0274">FAD</keyword>
<dbReference type="InterPro" id="IPR037117">
    <property type="entry name" value="Dihydroorotate_DH_ele_sf"/>
</dbReference>
<dbReference type="InterPro" id="IPR019480">
    <property type="entry name" value="Dihydroorotate_DH_Fe-S-bd"/>
</dbReference>
<dbReference type="PIRSF" id="PIRSF006816">
    <property type="entry name" value="Cyc3_hyd_g"/>
    <property type="match status" value="1"/>
</dbReference>
<reference evidence="12 13" key="1">
    <citation type="submission" date="2015-06" db="EMBL/GenBank/DDBJ databases">
        <title>Genome sequencing of Thermotogales isolates from hydrothermal vents.</title>
        <authorList>
            <person name="Haverkamp T.H."/>
            <person name="Kublanov I.V."/>
            <person name="Nesbo C.L."/>
        </authorList>
    </citation>
    <scope>NUCLEOTIDE SEQUENCE [LARGE SCALE GENOMIC DNA]</scope>
    <source>
        <strain evidence="13">ik275mar</strain>
    </source>
</reference>
<dbReference type="SUPFAM" id="SSF63380">
    <property type="entry name" value="Riboflavin synthase domain-like"/>
    <property type="match status" value="1"/>
</dbReference>
<evidence type="ECO:0000256" key="8">
    <source>
        <dbReference type="ARBA" id="ARBA00023004"/>
    </source>
</evidence>
<evidence type="ECO:0000256" key="3">
    <source>
        <dbReference type="ARBA" id="ARBA00022630"/>
    </source>
</evidence>
<evidence type="ECO:0000256" key="5">
    <source>
        <dbReference type="ARBA" id="ARBA00022723"/>
    </source>
</evidence>
<comment type="cofactor">
    <cofactor evidence="10">
        <name>[2Fe-2S] cluster</name>
        <dbReference type="ChEBI" id="CHEBI:190135"/>
    </cofactor>
</comment>
<keyword evidence="13" id="KW-1185">Reference proteome</keyword>
<dbReference type="SUPFAM" id="SSF52343">
    <property type="entry name" value="Ferredoxin reductase-like, C-terminal NADP-linked domain"/>
    <property type="match status" value="1"/>
</dbReference>
<keyword evidence="7" id="KW-0249">Electron transport</keyword>
<evidence type="ECO:0000313" key="13">
    <source>
        <dbReference type="Proteomes" id="UP000242616"/>
    </source>
</evidence>
<name>A0ABX3IIB6_9BACT</name>
<proteinExistence type="inferred from homology"/>
<dbReference type="Gene3D" id="3.40.50.80">
    <property type="entry name" value="Nucleotide-binding domain of ferredoxin-NADP reductase (FNR) module"/>
    <property type="match status" value="1"/>
</dbReference>
<organism evidence="12 13">
    <name type="scientific">Thermosipho affectus</name>
    <dbReference type="NCBI Taxonomy" id="660294"/>
    <lineage>
        <taxon>Bacteria</taxon>
        <taxon>Thermotogati</taxon>
        <taxon>Thermotogota</taxon>
        <taxon>Thermotogae</taxon>
        <taxon>Thermotogales</taxon>
        <taxon>Fervidobacteriaceae</taxon>
        <taxon>Thermosipho</taxon>
    </lineage>
</organism>
<keyword evidence="8" id="KW-0408">Iron</keyword>
<dbReference type="InterPro" id="IPR017938">
    <property type="entry name" value="Riboflavin_synthase-like_b-brl"/>
</dbReference>
<dbReference type="InterPro" id="IPR050353">
    <property type="entry name" value="PyrK_electron_transfer"/>
</dbReference>
<evidence type="ECO:0000256" key="2">
    <source>
        <dbReference type="ARBA" id="ARBA00022448"/>
    </source>
</evidence>
<gene>
    <name evidence="12" type="ORF">XJ44_06475</name>
</gene>
<comment type="caution">
    <text evidence="12">The sequence shown here is derived from an EMBL/GenBank/DDBJ whole genome shotgun (WGS) entry which is preliminary data.</text>
</comment>
<sequence length="278" mass="31074">MLNNIVKKEKLAYGVHLFWIENPIISKKAKPGQFVIFRIHEGGERIPLTISKTKGNMFRVIVKAVGKSTYELCKLKENDYIKDVVGPLGTPSEIKRYGRVLVIGGGVGIAAIAPIVDALINVGNKVDTILAARNKESIILEDEFKDSENLYFATNDGSKGEKLFPNQLMEKLIKEEKYDVVWAIGPALMMKACSEVAKQHNLKIFVSLNAIMVDGTGMCGGCRVRIKDTLKYTCVDGPEFDGRDVDWNSFLTRLSQYKAEEKKALENYLKIVGEPTWL</sequence>
<dbReference type="InterPro" id="IPR012165">
    <property type="entry name" value="Cyt_c3_hydrogenase_gsu"/>
</dbReference>
<dbReference type="InterPro" id="IPR039261">
    <property type="entry name" value="FNR_nucleotide-bd"/>
</dbReference>
<protein>
    <submittedName>
        <fullName evidence="12">Dihydroorotate dehydrogenase</fullName>
    </submittedName>
</protein>
<dbReference type="RefSeq" id="WP_075666179.1">
    <property type="nucleotide sequence ID" value="NZ_LBFC01000021.1"/>
</dbReference>
<dbReference type="NCBIfam" id="NF004862">
    <property type="entry name" value="PRK06222.1"/>
    <property type="match status" value="1"/>
</dbReference>
<dbReference type="PANTHER" id="PTHR43513">
    <property type="entry name" value="DIHYDROOROTATE DEHYDROGENASE B (NAD(+)), ELECTRON TRANSFER SUBUNIT"/>
    <property type="match status" value="1"/>
</dbReference>
<dbReference type="Proteomes" id="UP000242616">
    <property type="component" value="Unassembled WGS sequence"/>
</dbReference>
<dbReference type="EMBL" id="LBFC01000021">
    <property type="protein sequence ID" value="ONN26934.1"/>
    <property type="molecule type" value="Genomic_DNA"/>
</dbReference>
<keyword evidence="5" id="KW-0479">Metal-binding</keyword>
<keyword evidence="2" id="KW-0813">Transport</keyword>
<evidence type="ECO:0000256" key="10">
    <source>
        <dbReference type="ARBA" id="ARBA00034078"/>
    </source>
</evidence>
<dbReference type="PANTHER" id="PTHR43513:SF3">
    <property type="entry name" value="DIHYDROOROTATE DEHYDROGENASE B (NAD(+)), ELECTRON TRANSFER SUBUNIT-RELATED"/>
    <property type="match status" value="1"/>
</dbReference>
<keyword evidence="4" id="KW-0001">2Fe-2S</keyword>
<feature type="domain" description="Dihydroorotate dehydrogenase electron transfer subunit iron-sulphur cluster binding" evidence="11">
    <location>
        <begin position="209"/>
        <end position="246"/>
    </location>
</feature>
<evidence type="ECO:0000313" key="12">
    <source>
        <dbReference type="EMBL" id="ONN26934.1"/>
    </source>
</evidence>
<dbReference type="Gene3D" id="2.10.240.10">
    <property type="entry name" value="Dihydroorotate dehydrogenase, electron transfer subunit"/>
    <property type="match status" value="1"/>
</dbReference>
<keyword evidence="9" id="KW-0411">Iron-sulfur</keyword>